<comment type="caution">
    <text evidence="1">The sequence shown here is derived from an EMBL/GenBank/DDBJ whole genome shotgun (WGS) entry which is preliminary data.</text>
</comment>
<evidence type="ECO:0000313" key="1">
    <source>
        <dbReference type="EMBL" id="GAA4391805.1"/>
    </source>
</evidence>
<gene>
    <name evidence="1" type="ORF">GCM10023147_21060</name>
</gene>
<dbReference type="RefSeq" id="WP_344994863.1">
    <property type="nucleotide sequence ID" value="NZ_BAABFR010000026.1"/>
</dbReference>
<dbReference type="EMBL" id="BAABFR010000026">
    <property type="protein sequence ID" value="GAA4391805.1"/>
    <property type="molecule type" value="Genomic_DNA"/>
</dbReference>
<sequence length="71" mass="7779">MIDLTPENIAKITNGNRVIPLDTPFPPAPGVRLYGLTDTDQIIRVMTDKHLSDVRLMWVGGGLTEYLASIG</sequence>
<accession>A0ABP8JJE7</accession>
<protein>
    <submittedName>
        <fullName evidence="1">Uncharacterized protein</fullName>
    </submittedName>
</protein>
<organism evidence="1 2">
    <name type="scientific">Tsukamurella soli</name>
    <dbReference type="NCBI Taxonomy" id="644556"/>
    <lineage>
        <taxon>Bacteria</taxon>
        <taxon>Bacillati</taxon>
        <taxon>Actinomycetota</taxon>
        <taxon>Actinomycetes</taxon>
        <taxon>Mycobacteriales</taxon>
        <taxon>Tsukamurellaceae</taxon>
        <taxon>Tsukamurella</taxon>
    </lineage>
</organism>
<keyword evidence="2" id="KW-1185">Reference proteome</keyword>
<dbReference type="Proteomes" id="UP001500635">
    <property type="component" value="Unassembled WGS sequence"/>
</dbReference>
<evidence type="ECO:0000313" key="2">
    <source>
        <dbReference type="Proteomes" id="UP001500635"/>
    </source>
</evidence>
<name>A0ABP8JJE7_9ACTN</name>
<proteinExistence type="predicted"/>
<reference evidence="2" key="1">
    <citation type="journal article" date="2019" name="Int. J. Syst. Evol. Microbiol.">
        <title>The Global Catalogue of Microorganisms (GCM) 10K type strain sequencing project: providing services to taxonomists for standard genome sequencing and annotation.</title>
        <authorList>
            <consortium name="The Broad Institute Genomics Platform"/>
            <consortium name="The Broad Institute Genome Sequencing Center for Infectious Disease"/>
            <person name="Wu L."/>
            <person name="Ma J."/>
        </authorList>
    </citation>
    <scope>NUCLEOTIDE SEQUENCE [LARGE SCALE GENOMIC DNA]</scope>
    <source>
        <strain evidence="2">JCM 17688</strain>
    </source>
</reference>